<dbReference type="PANTHER" id="PTHR23152">
    <property type="entry name" value="2-OXOGLUTARATE DEHYDROGENASE"/>
    <property type="match status" value="1"/>
</dbReference>
<dbReference type="NCBIfam" id="NF008907">
    <property type="entry name" value="PRK12270.1"/>
    <property type="match status" value="1"/>
</dbReference>
<dbReference type="Pfam" id="PF16078">
    <property type="entry name" value="2-oxogl_dehyd_N"/>
    <property type="match status" value="1"/>
</dbReference>
<dbReference type="OrthoDB" id="9759785at2"/>
<dbReference type="InterPro" id="IPR042179">
    <property type="entry name" value="KGD_C_sf"/>
</dbReference>
<protein>
    <recommendedName>
        <fullName evidence="4">oxoglutarate dehydrogenase (succinyl-transferring)</fullName>
        <ecNumber evidence="4">1.2.4.2</ecNumber>
    </recommendedName>
</protein>
<dbReference type="KEGG" id="bfl:Bfl331"/>
<dbReference type="NCBIfam" id="NF006914">
    <property type="entry name" value="PRK09404.1"/>
    <property type="match status" value="1"/>
</dbReference>
<keyword evidence="6" id="KW-0786">Thiamine pyrophosphate</keyword>
<dbReference type="SUPFAM" id="SSF52518">
    <property type="entry name" value="Thiamin diphosphate-binding fold (THDP-binding)"/>
    <property type="match status" value="2"/>
</dbReference>
<dbReference type="AlphaFoldDB" id="Q7VR91"/>
<keyword evidence="5 8" id="KW-0560">Oxidoreductase</keyword>
<dbReference type="GO" id="GO:0004591">
    <property type="term" value="F:oxoglutarate dehydrogenase (succinyl-transferring) activity"/>
    <property type="evidence" value="ECO:0007669"/>
    <property type="project" value="UniProtKB-EC"/>
</dbReference>
<dbReference type="Pfam" id="PF16870">
    <property type="entry name" value="OxoGdeHyase_C"/>
    <property type="match status" value="1"/>
</dbReference>
<dbReference type="SMART" id="SM00861">
    <property type="entry name" value="Transket_pyr"/>
    <property type="match status" value="1"/>
</dbReference>
<dbReference type="InterPro" id="IPR001017">
    <property type="entry name" value="DH_E1"/>
</dbReference>
<dbReference type="Gene3D" id="3.40.50.11610">
    <property type="entry name" value="Multifunctional 2-oxoglutarate metabolism enzyme, C-terminal domain"/>
    <property type="match status" value="1"/>
</dbReference>
<dbReference type="InterPro" id="IPR005475">
    <property type="entry name" value="Transketolase-like_Pyr-bd"/>
</dbReference>
<dbReference type="Pfam" id="PF00676">
    <property type="entry name" value="E1_dh"/>
    <property type="match status" value="1"/>
</dbReference>
<comment type="cofactor">
    <cofactor evidence="1">
        <name>thiamine diphosphate</name>
        <dbReference type="ChEBI" id="CHEBI:58937"/>
    </cofactor>
</comment>
<keyword evidence="9" id="KW-1185">Reference proteome</keyword>
<dbReference type="InterPro" id="IPR029061">
    <property type="entry name" value="THDP-binding"/>
</dbReference>
<feature type="domain" description="Transketolase-like pyrimidine-binding" evidence="7">
    <location>
        <begin position="621"/>
        <end position="816"/>
    </location>
</feature>
<dbReference type="GO" id="GO:0006099">
    <property type="term" value="P:tricarboxylic acid cycle"/>
    <property type="evidence" value="ECO:0007669"/>
    <property type="project" value="TreeGrafter"/>
</dbReference>
<proteinExistence type="inferred from homology"/>
<dbReference type="CDD" id="cd02016">
    <property type="entry name" value="TPP_E1_OGDC_like"/>
    <property type="match status" value="1"/>
</dbReference>
<evidence type="ECO:0000256" key="2">
    <source>
        <dbReference type="ARBA" id="ARBA00003906"/>
    </source>
</evidence>
<dbReference type="STRING" id="203907.Bfl331"/>
<evidence type="ECO:0000256" key="3">
    <source>
        <dbReference type="ARBA" id="ARBA00006936"/>
    </source>
</evidence>
<evidence type="ECO:0000313" key="9">
    <source>
        <dbReference type="Proteomes" id="UP000002192"/>
    </source>
</evidence>
<dbReference type="Pfam" id="PF02779">
    <property type="entry name" value="Transket_pyr"/>
    <property type="match status" value="1"/>
</dbReference>
<dbReference type="GO" id="GO:0005829">
    <property type="term" value="C:cytosol"/>
    <property type="evidence" value="ECO:0007669"/>
    <property type="project" value="TreeGrafter"/>
</dbReference>
<dbReference type="GO" id="GO:0045252">
    <property type="term" value="C:oxoglutarate dehydrogenase complex"/>
    <property type="evidence" value="ECO:0007669"/>
    <property type="project" value="TreeGrafter"/>
</dbReference>
<reference evidence="8 9" key="1">
    <citation type="journal article" date="2003" name="Proc. Natl. Acad. Sci. U.S.A.">
        <title>The genome sequence of Blochmannia floridanus: comparative analysis of reduced genomes.</title>
        <authorList>
            <person name="Gil R."/>
            <person name="Silva F.J."/>
            <person name="Zientz E."/>
            <person name="Delmotte F."/>
            <person name="Gonzalez-Candelas F."/>
            <person name="Latorre A."/>
            <person name="Rausell C."/>
            <person name="Kramerbeek J."/>
            <person name="Gadau J."/>
            <person name="Hoelldobler B."/>
            <person name="van Ham R.C.H.J."/>
            <person name="Gross R."/>
            <person name="Moya A."/>
        </authorList>
    </citation>
    <scope>NUCLEOTIDE SEQUENCE [LARGE SCALE GENOMIC DNA]</scope>
</reference>
<dbReference type="NCBIfam" id="TIGR00239">
    <property type="entry name" value="2oxo_dh_E1"/>
    <property type="match status" value="1"/>
</dbReference>
<sequence>MNSDIFKAWLNSSFLTKNNQSYIDQIYEFFLKNPHSIDISWINIFKEWDIEEKNQNQSIINKQLHSTSPLLSEYDKQDNSYKSYISTDIDKEKTINISKILQLIHSFRKYGHQYSILDPLGLTINTVKNSFLELKYYKFLDKDVLQQFDTNLLGMNKGIITLNSIYKFLKKTYCGTIGIEYMHILDINQILWIQDYFESHTIEISDHFSVKEQRQFLNELIASEELERYLGIKFPGSKRFSLEGGDVLIPMLKEAIRYSVLNHNIQEIFLGMPHRGRLNTLINVLGKNPQDLFNEFYGTNQKYTNSGDVKYHQGLYSEVTINSQIVHISLLFNPSHLEIITPVMMGAARARIEQLYKDQIHKTILNKNYKIQQNIVLPITIHGDAAISAQGVVQETLNMANTRAYSVGGTIHIVINNQIGFTTSNIDDIRSTPYCTDIAKMIQAPILHVNADDVHAVIFVTRFALNFRNKFKHDIVIDLVCYRRHGHNETDEPHVTQPMMYQKIRNHPTVLELYAQKLIQKNIINVDDIKNESCLYRSKLDNENCVLEKNWKPVHVRSKYHVLDINQDTSYIINNSIKIDKQSLQQLACNIFNIPNSITMHDRVKKIYHERMEMALGNRLFDWGGAEILAYAVLLNQGYSIRLSGEDTARGTFFHRHAIIYDQKSTKKYIPLMNIKQKQGSFLIWNSVLSEESALAFEYGYAHVASHNTLVIWEAQFGDFSNGAQVVIDQFISSGEQKWNQLCGLIMLLPHGYEGQGPEHSSCRIERYLQLCSEYNMRICIPSTPDQIYHLLHQHAHDKIRRKPLIIVSPKSLLRHPMVHASIEDFTYGSFKAIISETNNNCILTQVNKIIICTGKIYYDLVNKRNQLKKYNIAIIRIEQLYPFPHVDIKIILKPYLHVENFIWCQEEPQNQGAWYYIQLYFHKYIPNITLNYMGRDEAAAPASGYFSQHQQQQTKIINQALDIINNEEG</sequence>
<dbReference type="InterPro" id="IPR031717">
    <property type="entry name" value="ODO-1/KGD_C"/>
</dbReference>
<gene>
    <name evidence="8" type="primary">sucA</name>
    <name evidence="8" type="ordered locus">Bfl331</name>
</gene>
<dbReference type="EC" id="1.2.4.2" evidence="4"/>
<dbReference type="Gene3D" id="3.40.50.970">
    <property type="match status" value="1"/>
</dbReference>
<evidence type="ECO:0000256" key="6">
    <source>
        <dbReference type="ARBA" id="ARBA00023052"/>
    </source>
</evidence>
<accession>Q7VR91</accession>
<name>Q7VR91_BLOFL</name>
<evidence type="ECO:0000313" key="8">
    <source>
        <dbReference type="EMBL" id="CAD83398.1"/>
    </source>
</evidence>
<dbReference type="PIRSF" id="PIRSF000157">
    <property type="entry name" value="Oxoglu_dh_E1"/>
    <property type="match status" value="1"/>
</dbReference>
<dbReference type="Gene3D" id="3.40.50.12470">
    <property type="match status" value="1"/>
</dbReference>
<dbReference type="PANTHER" id="PTHR23152:SF4">
    <property type="entry name" value="2-OXOADIPATE DEHYDROGENASE COMPLEX COMPONENT E1"/>
    <property type="match status" value="1"/>
</dbReference>
<evidence type="ECO:0000256" key="5">
    <source>
        <dbReference type="ARBA" id="ARBA00023002"/>
    </source>
</evidence>
<evidence type="ECO:0000259" key="7">
    <source>
        <dbReference type="SMART" id="SM00861"/>
    </source>
</evidence>
<dbReference type="eggNOG" id="COG0567">
    <property type="taxonomic scope" value="Bacteria"/>
</dbReference>
<dbReference type="InterPro" id="IPR032106">
    <property type="entry name" value="2-oxogl_dehyd_N"/>
</dbReference>
<dbReference type="InterPro" id="IPR011603">
    <property type="entry name" value="2oxoglutarate_DH_E1"/>
</dbReference>
<dbReference type="EMBL" id="BX248583">
    <property type="protein sequence ID" value="CAD83398.1"/>
    <property type="molecule type" value="Genomic_DNA"/>
</dbReference>
<dbReference type="HOGENOM" id="CLU_004709_1_0_6"/>
<comment type="similarity">
    <text evidence="3">Belongs to the alpha-ketoglutarate dehydrogenase family.</text>
</comment>
<dbReference type="GO" id="GO:0030976">
    <property type="term" value="F:thiamine pyrophosphate binding"/>
    <property type="evidence" value="ECO:0007669"/>
    <property type="project" value="InterPro"/>
</dbReference>
<organism evidence="8 9">
    <name type="scientific">Blochmanniella floridana</name>
    <dbReference type="NCBI Taxonomy" id="203907"/>
    <lineage>
        <taxon>Bacteria</taxon>
        <taxon>Pseudomonadati</taxon>
        <taxon>Pseudomonadota</taxon>
        <taxon>Gammaproteobacteria</taxon>
        <taxon>Enterobacterales</taxon>
        <taxon>Enterobacteriaceae</taxon>
        <taxon>ant endosymbionts</taxon>
        <taxon>Candidatus Blochmanniella</taxon>
    </lineage>
</organism>
<dbReference type="Proteomes" id="UP000002192">
    <property type="component" value="Chromosome"/>
</dbReference>
<evidence type="ECO:0000256" key="1">
    <source>
        <dbReference type="ARBA" id="ARBA00001964"/>
    </source>
</evidence>
<comment type="function">
    <text evidence="2">E1 component of the 2-oxoglutarate dehydrogenase (OGDH) complex which catalyzes the decarboxylation of 2-oxoglutarate, the first step in the conversion of 2-oxoglutarate to succinyl-CoA and CO(2).</text>
</comment>
<evidence type="ECO:0000256" key="4">
    <source>
        <dbReference type="ARBA" id="ARBA00012280"/>
    </source>
</evidence>
<dbReference type="Gene3D" id="1.10.287.1150">
    <property type="entry name" value="TPP helical domain"/>
    <property type="match status" value="1"/>
</dbReference>